<dbReference type="Gene3D" id="3.40.30.10">
    <property type="entry name" value="Glutaredoxin"/>
    <property type="match status" value="1"/>
</dbReference>
<comment type="caution">
    <text evidence="7">The sequence shown here is derived from an EMBL/GenBank/DDBJ whole genome shotgun (WGS) entry which is preliminary data.</text>
</comment>
<dbReference type="PANTHER" id="PTHR42852:SF6">
    <property type="entry name" value="THIOL:DISULFIDE INTERCHANGE PROTEIN DSBE"/>
    <property type="match status" value="1"/>
</dbReference>
<feature type="domain" description="Thioredoxin" evidence="6">
    <location>
        <begin position="264"/>
        <end position="407"/>
    </location>
</feature>
<organism evidence="7 8">
    <name type="scientific">Sphingobacterium faecale</name>
    <dbReference type="NCBI Taxonomy" id="2803775"/>
    <lineage>
        <taxon>Bacteria</taxon>
        <taxon>Pseudomonadati</taxon>
        <taxon>Bacteroidota</taxon>
        <taxon>Sphingobacteriia</taxon>
        <taxon>Sphingobacteriales</taxon>
        <taxon>Sphingobacteriaceae</taxon>
        <taxon>Sphingobacterium</taxon>
    </lineage>
</organism>
<keyword evidence="2" id="KW-0201">Cytochrome c-type biogenesis</keyword>
<evidence type="ECO:0000256" key="2">
    <source>
        <dbReference type="ARBA" id="ARBA00022748"/>
    </source>
</evidence>
<keyword evidence="5" id="KW-0732">Signal</keyword>
<dbReference type="Pfam" id="PF14289">
    <property type="entry name" value="DUF4369"/>
    <property type="match status" value="1"/>
</dbReference>
<feature type="signal peptide" evidence="5">
    <location>
        <begin position="1"/>
        <end position="21"/>
    </location>
</feature>
<evidence type="ECO:0000256" key="4">
    <source>
        <dbReference type="ARBA" id="ARBA00023284"/>
    </source>
</evidence>
<sequence>MKRRKLLSLLTIIITALTAKGQDTFTIEGIIFGNVEGMTVHLLKGDREESRVAVDSTIIKGGKFHFKGSVAIPEPYAIKIFLTDDRSFFTADMEYIERPHIPLFLKNSEKIFIEADIDKMLPAKIKSLAYDFTSIRVSGSKSNAGYMEYIQGMTPLWSALETVSAPYKAYLAKRPDVDLKEGIAAVRPIEEIDHEIARFYKKFIRSHGDNIAAVYALEQAIYSSNEGIFEAEEIDELLAVFSDHIRTTSYFKSIEAIANETKKYAVGQKFTDMNLIDPTYKLVKLSDHVGKGKYVLLDFWGPWCVPCRKEFPFVKQVYEQYHAKGLEILAISVDSHKGRWLRAIEEENLPWQNVAYATHPFTKESDIKTYAYWSIPFYLLIGPDGTIVDRNPHGVYLHQKMIEIFGE</sequence>
<dbReference type="InterPro" id="IPR000866">
    <property type="entry name" value="AhpC/TSA"/>
</dbReference>
<proteinExistence type="predicted"/>
<evidence type="ECO:0000313" key="8">
    <source>
        <dbReference type="Proteomes" id="UP000625283"/>
    </source>
</evidence>
<evidence type="ECO:0000256" key="1">
    <source>
        <dbReference type="ARBA" id="ARBA00004196"/>
    </source>
</evidence>
<gene>
    <name evidence="7" type="ORF">JKG61_00470</name>
</gene>
<dbReference type="PANTHER" id="PTHR42852">
    <property type="entry name" value="THIOL:DISULFIDE INTERCHANGE PROTEIN DSBE"/>
    <property type="match status" value="1"/>
</dbReference>
<name>A0ABS1QYX4_9SPHI</name>
<keyword evidence="8" id="KW-1185">Reference proteome</keyword>
<dbReference type="InterPro" id="IPR025380">
    <property type="entry name" value="DUF4369"/>
</dbReference>
<evidence type="ECO:0000259" key="6">
    <source>
        <dbReference type="PROSITE" id="PS51352"/>
    </source>
</evidence>
<dbReference type="InterPro" id="IPR036249">
    <property type="entry name" value="Thioredoxin-like_sf"/>
</dbReference>
<dbReference type="RefSeq" id="WP_202101035.1">
    <property type="nucleotide sequence ID" value="NZ_JAERTY010000001.1"/>
</dbReference>
<dbReference type="Pfam" id="PF00578">
    <property type="entry name" value="AhpC-TSA"/>
    <property type="match status" value="1"/>
</dbReference>
<dbReference type="PROSITE" id="PS51352">
    <property type="entry name" value="THIOREDOXIN_2"/>
    <property type="match status" value="1"/>
</dbReference>
<protein>
    <submittedName>
        <fullName evidence="7">AhpC/TSA family protein</fullName>
    </submittedName>
</protein>
<dbReference type="EMBL" id="JAERTY010000001">
    <property type="protein sequence ID" value="MBL1407214.1"/>
    <property type="molecule type" value="Genomic_DNA"/>
</dbReference>
<dbReference type="SUPFAM" id="SSF52833">
    <property type="entry name" value="Thioredoxin-like"/>
    <property type="match status" value="1"/>
</dbReference>
<dbReference type="PROSITE" id="PS00194">
    <property type="entry name" value="THIOREDOXIN_1"/>
    <property type="match status" value="1"/>
</dbReference>
<dbReference type="InterPro" id="IPR050553">
    <property type="entry name" value="Thioredoxin_ResA/DsbE_sf"/>
</dbReference>
<dbReference type="Proteomes" id="UP000625283">
    <property type="component" value="Unassembled WGS sequence"/>
</dbReference>
<keyword evidence="3" id="KW-1015">Disulfide bond</keyword>
<evidence type="ECO:0000256" key="5">
    <source>
        <dbReference type="SAM" id="SignalP"/>
    </source>
</evidence>
<evidence type="ECO:0000256" key="3">
    <source>
        <dbReference type="ARBA" id="ARBA00023157"/>
    </source>
</evidence>
<dbReference type="InterPro" id="IPR017937">
    <property type="entry name" value="Thioredoxin_CS"/>
</dbReference>
<feature type="chain" id="PRO_5045326729" evidence="5">
    <location>
        <begin position="22"/>
        <end position="407"/>
    </location>
</feature>
<keyword evidence="4" id="KW-0676">Redox-active center</keyword>
<evidence type="ECO:0000313" key="7">
    <source>
        <dbReference type="EMBL" id="MBL1407214.1"/>
    </source>
</evidence>
<dbReference type="CDD" id="cd02966">
    <property type="entry name" value="TlpA_like_family"/>
    <property type="match status" value="1"/>
</dbReference>
<comment type="subcellular location">
    <subcellularLocation>
        <location evidence="1">Cell envelope</location>
    </subcellularLocation>
</comment>
<accession>A0ABS1QYX4</accession>
<reference evidence="7 8" key="1">
    <citation type="submission" date="2021-01" db="EMBL/GenBank/DDBJ databases">
        <title>C459-1 draft genome sequence.</title>
        <authorList>
            <person name="Zhang X.-F."/>
        </authorList>
    </citation>
    <scope>NUCLEOTIDE SEQUENCE [LARGE SCALE GENOMIC DNA]</scope>
    <source>
        <strain evidence="8">C459-1</strain>
    </source>
</reference>
<dbReference type="InterPro" id="IPR013766">
    <property type="entry name" value="Thioredoxin_domain"/>
</dbReference>